<keyword evidence="5 7" id="KW-0472">Membrane</keyword>
<comment type="subcellular location">
    <subcellularLocation>
        <location evidence="1">Membrane</location>
        <topology evidence="1">Multi-pass membrane protein</topology>
    </subcellularLocation>
</comment>
<dbReference type="GO" id="GO:0016020">
    <property type="term" value="C:membrane"/>
    <property type="evidence" value="ECO:0007669"/>
    <property type="project" value="UniProtKB-SubCell"/>
</dbReference>
<feature type="transmembrane region" description="Helical" evidence="7">
    <location>
        <begin position="39"/>
        <end position="58"/>
    </location>
</feature>
<dbReference type="InterPro" id="IPR007829">
    <property type="entry name" value="TM2"/>
</dbReference>
<dbReference type="InterPro" id="IPR050932">
    <property type="entry name" value="TM2D1-3-like"/>
</dbReference>
<evidence type="ECO:0000256" key="1">
    <source>
        <dbReference type="ARBA" id="ARBA00004141"/>
    </source>
</evidence>
<sequence length="323" mass="34571">MPRTEPYDPNAALVLSVLLGVLGIDRFYTGHIGRGLGKLLTLGGLGIWWLVDIVLFIGEVREALRAERGSAVPRTPEGIPLPPAPIGTGLAPWTRATTMTEVIGEQDHPGAFAHLLRDQPRNGSYTKTTATAALASNPGGPRQDEAVSVWIEGRLVGHLARQNASRYAPLLARMAERGQHLSLHATIAGRYDRRQDRWTADVSLDLPAPEQILPLNTLPAQPHRILPVGPALQVEADAAQREVLASLTGAGARPYAATLHESDGGIEVRIDDRPVGTVRGAEGDALRPLVSHTASLGRLPVARASVHGSAHSPELMLRVCREP</sequence>
<gene>
    <name evidence="9" type="ORF">K8V81_02570</name>
</gene>
<accession>A0A921MTP0</accession>
<protein>
    <submittedName>
        <fullName evidence="9">NINE protein</fullName>
    </submittedName>
</protein>
<evidence type="ECO:0000256" key="6">
    <source>
        <dbReference type="ARBA" id="ARBA00023180"/>
    </source>
</evidence>
<evidence type="ECO:0000256" key="2">
    <source>
        <dbReference type="ARBA" id="ARBA00022692"/>
    </source>
</evidence>
<dbReference type="AlphaFoldDB" id="A0A921MTP0"/>
<dbReference type="PANTHER" id="PTHR21016">
    <property type="entry name" value="BETA-AMYLOID BINDING PROTEIN-RELATED"/>
    <property type="match status" value="1"/>
</dbReference>
<keyword evidence="4 7" id="KW-1133">Transmembrane helix</keyword>
<keyword evidence="2 7" id="KW-0812">Transmembrane</keyword>
<keyword evidence="6" id="KW-0325">Glycoprotein</keyword>
<dbReference type="EMBL" id="DYUE01000069">
    <property type="protein sequence ID" value="HJG90588.1"/>
    <property type="molecule type" value="Genomic_DNA"/>
</dbReference>
<evidence type="ECO:0000259" key="8">
    <source>
        <dbReference type="Pfam" id="PF05154"/>
    </source>
</evidence>
<keyword evidence="3" id="KW-0732">Signal</keyword>
<dbReference type="Proteomes" id="UP000742460">
    <property type="component" value="Unassembled WGS sequence"/>
</dbReference>
<dbReference type="Pfam" id="PF05154">
    <property type="entry name" value="TM2"/>
    <property type="match status" value="1"/>
</dbReference>
<comment type="caution">
    <text evidence="9">The sequence shown here is derived from an EMBL/GenBank/DDBJ whole genome shotgun (WGS) entry which is preliminary data.</text>
</comment>
<evidence type="ECO:0000256" key="3">
    <source>
        <dbReference type="ARBA" id="ARBA00022729"/>
    </source>
</evidence>
<reference evidence="9" key="1">
    <citation type="journal article" date="2021" name="PeerJ">
        <title>Extensive microbial diversity within the chicken gut microbiome revealed by metagenomics and culture.</title>
        <authorList>
            <person name="Gilroy R."/>
            <person name="Ravi A."/>
            <person name="Getino M."/>
            <person name="Pursley I."/>
            <person name="Horton D.L."/>
            <person name="Alikhan N.F."/>
            <person name="Baker D."/>
            <person name="Gharbi K."/>
            <person name="Hall N."/>
            <person name="Watson M."/>
            <person name="Adriaenssens E.M."/>
            <person name="Foster-Nyarko E."/>
            <person name="Jarju S."/>
            <person name="Secka A."/>
            <person name="Antonio M."/>
            <person name="Oren A."/>
            <person name="Chaudhuri R.R."/>
            <person name="La Ragione R."/>
            <person name="Hildebrand F."/>
            <person name="Pallen M.J."/>
        </authorList>
    </citation>
    <scope>NUCLEOTIDE SEQUENCE</scope>
    <source>
        <strain evidence="9">ChiGjej5B5-22894</strain>
    </source>
</reference>
<evidence type="ECO:0000256" key="5">
    <source>
        <dbReference type="ARBA" id="ARBA00023136"/>
    </source>
</evidence>
<feature type="domain" description="TM2" evidence="8">
    <location>
        <begin position="7"/>
        <end position="54"/>
    </location>
</feature>
<reference evidence="9" key="2">
    <citation type="submission" date="2021-09" db="EMBL/GenBank/DDBJ databases">
        <authorList>
            <person name="Gilroy R."/>
        </authorList>
    </citation>
    <scope>NUCLEOTIDE SEQUENCE</scope>
    <source>
        <strain evidence="9">ChiGjej5B5-22894</strain>
    </source>
</reference>
<organism evidence="9 10">
    <name type="scientific">Brachybacterium massiliense</name>
    <dbReference type="NCBI Taxonomy" id="1755098"/>
    <lineage>
        <taxon>Bacteria</taxon>
        <taxon>Bacillati</taxon>
        <taxon>Actinomycetota</taxon>
        <taxon>Actinomycetes</taxon>
        <taxon>Micrococcales</taxon>
        <taxon>Dermabacteraceae</taxon>
        <taxon>Brachybacterium</taxon>
    </lineage>
</organism>
<name>A0A921MTP0_9MICO</name>
<evidence type="ECO:0000313" key="10">
    <source>
        <dbReference type="Proteomes" id="UP000742460"/>
    </source>
</evidence>
<evidence type="ECO:0000313" key="9">
    <source>
        <dbReference type="EMBL" id="HJG90588.1"/>
    </source>
</evidence>
<evidence type="ECO:0000256" key="4">
    <source>
        <dbReference type="ARBA" id="ARBA00022989"/>
    </source>
</evidence>
<dbReference type="PANTHER" id="PTHR21016:SF4">
    <property type="entry name" value="TM2 DOMAIN-CONTAINING PROTEIN 2"/>
    <property type="match status" value="1"/>
</dbReference>
<proteinExistence type="predicted"/>
<evidence type="ECO:0000256" key="7">
    <source>
        <dbReference type="SAM" id="Phobius"/>
    </source>
</evidence>